<dbReference type="Gene3D" id="3.40.50.720">
    <property type="entry name" value="NAD(P)-binding Rossmann-like Domain"/>
    <property type="match status" value="1"/>
</dbReference>
<evidence type="ECO:0000313" key="5">
    <source>
        <dbReference type="Proteomes" id="UP001219568"/>
    </source>
</evidence>
<dbReference type="PANTHER" id="PTHR24320:SF236">
    <property type="entry name" value="SHORT-CHAIN DEHYDROGENASE-RELATED"/>
    <property type="match status" value="1"/>
</dbReference>
<dbReference type="EMBL" id="JAQJZL010000002">
    <property type="protein sequence ID" value="KAJ6052781.1"/>
    <property type="molecule type" value="Genomic_DNA"/>
</dbReference>
<dbReference type="Pfam" id="PF00106">
    <property type="entry name" value="adh_short"/>
    <property type="match status" value="1"/>
</dbReference>
<dbReference type="InterPro" id="IPR036291">
    <property type="entry name" value="NAD(P)-bd_dom_sf"/>
</dbReference>
<keyword evidence="3" id="KW-0560">Oxidoreductase</keyword>
<keyword evidence="2" id="KW-0521">NADP</keyword>
<evidence type="ECO:0000313" key="4">
    <source>
        <dbReference type="EMBL" id="KAJ6052781.1"/>
    </source>
</evidence>
<dbReference type="Proteomes" id="UP001219568">
    <property type="component" value="Unassembled WGS sequence"/>
</dbReference>
<gene>
    <name evidence="4" type="ORF">N7460_003315</name>
</gene>
<evidence type="ECO:0000256" key="1">
    <source>
        <dbReference type="ARBA" id="ARBA00006484"/>
    </source>
</evidence>
<evidence type="ECO:0000256" key="2">
    <source>
        <dbReference type="ARBA" id="ARBA00022857"/>
    </source>
</evidence>
<reference evidence="4" key="1">
    <citation type="journal article" date="2023" name="IMA Fungus">
        <title>Comparative genomic study of the Penicillium genus elucidates a diverse pangenome and 15 lateral gene transfer events.</title>
        <authorList>
            <person name="Petersen C."/>
            <person name="Sorensen T."/>
            <person name="Nielsen M.R."/>
            <person name="Sondergaard T.E."/>
            <person name="Sorensen J.L."/>
            <person name="Fitzpatrick D.A."/>
            <person name="Frisvad J.C."/>
            <person name="Nielsen K.L."/>
        </authorList>
    </citation>
    <scope>NUCLEOTIDE SEQUENCE</scope>
    <source>
        <strain evidence="4">IBT 15450</strain>
    </source>
</reference>
<protein>
    <submittedName>
        <fullName evidence="4">Short-chain dehydrogenase/reductase SDR</fullName>
    </submittedName>
</protein>
<sequence length="326" mass="34937">MGVTWSQFFPPPPSLTETNLPSPAGKVFIVTGGYSGVGFELCIILYKAGGRVYIAGRSKEKALHAIERIKAISKSSSAGADIIFLFLSLDDLTTIKPAVQQFISAESRLDILFNNAGISNPPQGSVSPQGHDLQLATNCLGPHLLTQLLLPVLLHTAKSIPPAGVRVIWTGSLVVDISAPVGGLEISELLRKETDPARNYINTKVGNWFLAKALAGQVGASGILSVVQNPGNLRTDIARHFSVILRCLVAPLAYHAKFGAYTSLWAAFSHELKIADGGSYIIPWGRFHPCPRDDLLRAMETKQQGGTGSADTFVQYCGDQVADYLA</sequence>
<dbReference type="PANTHER" id="PTHR24320">
    <property type="entry name" value="RETINOL DEHYDROGENASE"/>
    <property type="match status" value="1"/>
</dbReference>
<dbReference type="SUPFAM" id="SSF51735">
    <property type="entry name" value="NAD(P)-binding Rossmann-fold domains"/>
    <property type="match status" value="1"/>
</dbReference>
<proteinExistence type="inferred from homology"/>
<dbReference type="GO" id="GO:0016491">
    <property type="term" value="F:oxidoreductase activity"/>
    <property type="evidence" value="ECO:0007669"/>
    <property type="project" value="UniProtKB-KW"/>
</dbReference>
<dbReference type="PRINTS" id="PR00081">
    <property type="entry name" value="GDHRDH"/>
</dbReference>
<organism evidence="4 5">
    <name type="scientific">Penicillium canescens</name>
    <dbReference type="NCBI Taxonomy" id="5083"/>
    <lineage>
        <taxon>Eukaryota</taxon>
        <taxon>Fungi</taxon>
        <taxon>Dikarya</taxon>
        <taxon>Ascomycota</taxon>
        <taxon>Pezizomycotina</taxon>
        <taxon>Eurotiomycetes</taxon>
        <taxon>Eurotiomycetidae</taxon>
        <taxon>Eurotiales</taxon>
        <taxon>Aspergillaceae</taxon>
        <taxon>Penicillium</taxon>
    </lineage>
</organism>
<reference evidence="4" key="2">
    <citation type="submission" date="2023-01" db="EMBL/GenBank/DDBJ databases">
        <authorList>
            <person name="Petersen C."/>
        </authorList>
    </citation>
    <scope>NUCLEOTIDE SEQUENCE</scope>
    <source>
        <strain evidence="4">IBT 15450</strain>
    </source>
</reference>
<accession>A0AAD6NDL0</accession>
<dbReference type="AlphaFoldDB" id="A0AAD6NDL0"/>
<name>A0AAD6NDL0_PENCN</name>
<keyword evidence="5" id="KW-1185">Reference proteome</keyword>
<dbReference type="InterPro" id="IPR002347">
    <property type="entry name" value="SDR_fam"/>
</dbReference>
<comment type="similarity">
    <text evidence="1">Belongs to the short-chain dehydrogenases/reductases (SDR) family.</text>
</comment>
<evidence type="ECO:0000256" key="3">
    <source>
        <dbReference type="ARBA" id="ARBA00023002"/>
    </source>
</evidence>
<comment type="caution">
    <text evidence="4">The sequence shown here is derived from an EMBL/GenBank/DDBJ whole genome shotgun (WGS) entry which is preliminary data.</text>
</comment>